<dbReference type="PANTHER" id="PTHR30006">
    <property type="entry name" value="THIAMINE-BINDING PERIPLASMIC PROTEIN-RELATED"/>
    <property type="match status" value="1"/>
</dbReference>
<keyword evidence="5 7" id="KW-0732">Signal</keyword>
<dbReference type="CDD" id="cd13545">
    <property type="entry name" value="PBP2_TbpA"/>
    <property type="match status" value="1"/>
</dbReference>
<dbReference type="InterPro" id="IPR006059">
    <property type="entry name" value="SBP"/>
</dbReference>
<feature type="chain" id="PRO_5018634326" description="Thiamine-binding periplasmic protein" evidence="7">
    <location>
        <begin position="24"/>
        <end position="335"/>
    </location>
</feature>
<reference evidence="8 9" key="1">
    <citation type="submission" date="2018-12" db="EMBL/GenBank/DDBJ databases">
        <authorList>
            <person name="Criscuolo A."/>
        </authorList>
    </citation>
    <scope>NUCLEOTIDE SEQUENCE [LARGE SCALE GENOMIC DNA]</scope>
    <source>
        <strain evidence="8">ACIP1116281</strain>
    </source>
</reference>
<feature type="signal peptide" evidence="7">
    <location>
        <begin position="1"/>
        <end position="23"/>
    </location>
</feature>
<sequence>MAKSLTLALAVLVAGLSAAPALSQDRPTLTIYTYDGFAAEWGPGPKLKQGFEATCNCTVNWVAADSSIGTLRRAQLEGPSTEADILLGLDTAIAGEARATGLFADHGLDLSHLALPETWTDAQFVPFDFSHFAFMHDTDTMQVPPASFEDLIALPDTVKIAIQDPRSATPGLGLLLWVKAAYGDRAPEIWAGLKPHILTITREWSESYSLFLNGEVDMVLSYTTSPAYHIIEDGDDTIKAALFSEGHFPQIEVAGILKSSDQQDLAQQFLAYLTSPEGQKVIPTTNWMFPVIDLGADLDPAFATLPQPEKTLTIPEQDITANSAAWIDEMLAAVQ</sequence>
<accession>A0A3S4CRN7</accession>
<keyword evidence="4" id="KW-0813">Transport</keyword>
<dbReference type="GO" id="GO:0030288">
    <property type="term" value="C:outer membrane-bounded periplasmic space"/>
    <property type="evidence" value="ECO:0007669"/>
    <property type="project" value="InterPro"/>
</dbReference>
<dbReference type="InterPro" id="IPR005967">
    <property type="entry name" value="ThiB"/>
</dbReference>
<dbReference type="GO" id="GO:0030975">
    <property type="term" value="F:thiamine binding"/>
    <property type="evidence" value="ECO:0007669"/>
    <property type="project" value="InterPro"/>
</dbReference>
<protein>
    <recommendedName>
        <fullName evidence="3">Thiamine-binding periplasmic protein</fullName>
    </recommendedName>
</protein>
<dbReference type="Gene3D" id="3.40.190.10">
    <property type="entry name" value="Periplasmic binding protein-like II"/>
    <property type="match status" value="2"/>
</dbReference>
<evidence type="ECO:0000313" key="8">
    <source>
        <dbReference type="EMBL" id="VDS04361.1"/>
    </source>
</evidence>
<evidence type="ECO:0000256" key="4">
    <source>
        <dbReference type="ARBA" id="ARBA00022448"/>
    </source>
</evidence>
<evidence type="ECO:0000313" key="9">
    <source>
        <dbReference type="Proteomes" id="UP000268844"/>
    </source>
</evidence>
<dbReference type="NCBIfam" id="TIGR01276">
    <property type="entry name" value="thiB"/>
    <property type="match status" value="1"/>
</dbReference>
<evidence type="ECO:0000256" key="1">
    <source>
        <dbReference type="ARBA" id="ARBA00004418"/>
    </source>
</evidence>
<dbReference type="EMBL" id="UZWD01000022">
    <property type="protein sequence ID" value="VDS04361.1"/>
    <property type="molecule type" value="Genomic_DNA"/>
</dbReference>
<dbReference type="Pfam" id="PF13416">
    <property type="entry name" value="SBP_bac_8"/>
    <property type="match status" value="1"/>
</dbReference>
<comment type="subcellular location">
    <subcellularLocation>
        <location evidence="1">Periplasm</location>
    </subcellularLocation>
</comment>
<dbReference type="RefSeq" id="WP_223214138.1">
    <property type="nucleotide sequence ID" value="NZ_JBHTMH010000003.1"/>
</dbReference>
<dbReference type="Proteomes" id="UP000268844">
    <property type="component" value="Unassembled WGS sequence"/>
</dbReference>
<dbReference type="PANTHER" id="PTHR30006:SF3">
    <property type="entry name" value="THIAMINE-BINDING PERIPLASMIC PROTEIN"/>
    <property type="match status" value="1"/>
</dbReference>
<organism evidence="8 9">
    <name type="scientific">Devosia equisanguinis</name>
    <dbReference type="NCBI Taxonomy" id="2490941"/>
    <lineage>
        <taxon>Bacteria</taxon>
        <taxon>Pseudomonadati</taxon>
        <taxon>Pseudomonadota</taxon>
        <taxon>Alphaproteobacteria</taxon>
        <taxon>Hyphomicrobiales</taxon>
        <taxon>Devosiaceae</taxon>
        <taxon>Devosia</taxon>
    </lineage>
</organism>
<dbReference type="InterPro" id="IPR005948">
    <property type="entry name" value="ThiB-like"/>
</dbReference>
<name>A0A3S4CRN7_9HYPH</name>
<evidence type="ECO:0000256" key="7">
    <source>
        <dbReference type="SAM" id="SignalP"/>
    </source>
</evidence>
<comment type="similarity">
    <text evidence="2">Belongs to the bacterial solute-binding protein 1 family.</text>
</comment>
<dbReference type="SUPFAM" id="SSF53850">
    <property type="entry name" value="Periplasmic binding protein-like II"/>
    <property type="match status" value="1"/>
</dbReference>
<dbReference type="GO" id="GO:0015888">
    <property type="term" value="P:thiamine transport"/>
    <property type="evidence" value="ECO:0007669"/>
    <property type="project" value="InterPro"/>
</dbReference>
<dbReference type="AlphaFoldDB" id="A0A3S4CRN7"/>
<evidence type="ECO:0000256" key="6">
    <source>
        <dbReference type="ARBA" id="ARBA00022764"/>
    </source>
</evidence>
<gene>
    <name evidence="8" type="primary">thiB</name>
    <name evidence="8" type="ORF">DEVEQU_01496</name>
</gene>
<evidence type="ECO:0000256" key="2">
    <source>
        <dbReference type="ARBA" id="ARBA00008520"/>
    </source>
</evidence>
<evidence type="ECO:0000256" key="5">
    <source>
        <dbReference type="ARBA" id="ARBA00022729"/>
    </source>
</evidence>
<keyword evidence="9" id="KW-1185">Reference proteome</keyword>
<proteinExistence type="inferred from homology"/>
<evidence type="ECO:0000256" key="3">
    <source>
        <dbReference type="ARBA" id="ARBA00019815"/>
    </source>
</evidence>
<dbReference type="GO" id="GO:0030976">
    <property type="term" value="F:thiamine pyrophosphate binding"/>
    <property type="evidence" value="ECO:0007669"/>
    <property type="project" value="TreeGrafter"/>
</dbReference>
<dbReference type="NCBIfam" id="TIGR01254">
    <property type="entry name" value="sfuA"/>
    <property type="match status" value="1"/>
</dbReference>
<keyword evidence="6" id="KW-0574">Periplasm</keyword>